<comment type="caution">
    <text evidence="2">The sequence shown here is derived from an EMBL/GenBank/DDBJ whole genome shotgun (WGS) entry which is preliminary data.</text>
</comment>
<evidence type="ECO:0000256" key="1">
    <source>
        <dbReference type="SAM" id="SignalP"/>
    </source>
</evidence>
<name>A0AA38NX50_9AGAR</name>
<keyword evidence="1" id="KW-0732">Signal</keyword>
<keyword evidence="3" id="KW-1185">Reference proteome</keyword>
<dbReference type="AlphaFoldDB" id="A0AA38NX50"/>
<organism evidence="2 3">
    <name type="scientific">Lentinula raphanica</name>
    <dbReference type="NCBI Taxonomy" id="153919"/>
    <lineage>
        <taxon>Eukaryota</taxon>
        <taxon>Fungi</taxon>
        <taxon>Dikarya</taxon>
        <taxon>Basidiomycota</taxon>
        <taxon>Agaricomycotina</taxon>
        <taxon>Agaricomycetes</taxon>
        <taxon>Agaricomycetidae</taxon>
        <taxon>Agaricales</taxon>
        <taxon>Marasmiineae</taxon>
        <taxon>Omphalotaceae</taxon>
        <taxon>Lentinula</taxon>
    </lineage>
</organism>
<feature type="chain" id="PRO_5041467399" evidence="1">
    <location>
        <begin position="22"/>
        <end position="183"/>
    </location>
</feature>
<dbReference type="EMBL" id="MU807023">
    <property type="protein sequence ID" value="KAJ3832254.1"/>
    <property type="molecule type" value="Genomic_DNA"/>
</dbReference>
<sequence>MRMRLNPVHVFILLLVSGVLGKPILGRKKEPKPIPYISYTFAPGYGSIESNSERPKELFDEMAKGLVNDLFKVGLNAEVQTATEEEFVGSSTVITSPRKIPSSDKMSPEQFTLQFNVPSTSVLEKLGNGPFRGGARAGVFKEKIDPETIEGVLQDADGKNVFEVREGEATTAKTTSHTAGRST</sequence>
<evidence type="ECO:0000313" key="2">
    <source>
        <dbReference type="EMBL" id="KAJ3832254.1"/>
    </source>
</evidence>
<gene>
    <name evidence="2" type="ORF">F5878DRAFT_18453</name>
</gene>
<feature type="signal peptide" evidence="1">
    <location>
        <begin position="1"/>
        <end position="21"/>
    </location>
</feature>
<proteinExistence type="predicted"/>
<accession>A0AA38NX50</accession>
<protein>
    <submittedName>
        <fullName evidence="2">Uncharacterized protein</fullName>
    </submittedName>
</protein>
<evidence type="ECO:0000313" key="3">
    <source>
        <dbReference type="Proteomes" id="UP001163846"/>
    </source>
</evidence>
<dbReference type="Proteomes" id="UP001163846">
    <property type="component" value="Unassembled WGS sequence"/>
</dbReference>
<reference evidence="2" key="1">
    <citation type="submission" date="2022-08" db="EMBL/GenBank/DDBJ databases">
        <authorList>
            <consortium name="DOE Joint Genome Institute"/>
            <person name="Min B."/>
            <person name="Riley R."/>
            <person name="Sierra-Patev S."/>
            <person name="Naranjo-Ortiz M."/>
            <person name="Looney B."/>
            <person name="Konkel Z."/>
            <person name="Slot J.C."/>
            <person name="Sakamoto Y."/>
            <person name="Steenwyk J.L."/>
            <person name="Rokas A."/>
            <person name="Carro J."/>
            <person name="Camarero S."/>
            <person name="Ferreira P."/>
            <person name="Molpeceres G."/>
            <person name="Ruiz-Duenas F.J."/>
            <person name="Serrano A."/>
            <person name="Henrissat B."/>
            <person name="Drula E."/>
            <person name="Hughes K.W."/>
            <person name="Mata J.L."/>
            <person name="Ishikawa N.K."/>
            <person name="Vargas-Isla R."/>
            <person name="Ushijima S."/>
            <person name="Smith C.A."/>
            <person name="Ahrendt S."/>
            <person name="Andreopoulos W."/>
            <person name="He G."/>
            <person name="Labutti K."/>
            <person name="Lipzen A."/>
            <person name="Ng V."/>
            <person name="Sandor L."/>
            <person name="Barry K."/>
            <person name="Martinez A.T."/>
            <person name="Xiao Y."/>
            <person name="Gibbons J.G."/>
            <person name="Terashima K."/>
            <person name="Hibbett D.S."/>
            <person name="Grigoriev I.V."/>
        </authorList>
    </citation>
    <scope>NUCLEOTIDE SEQUENCE</scope>
    <source>
        <strain evidence="2">TFB9207</strain>
    </source>
</reference>